<accession>A0A371ATT6</accession>
<evidence type="ECO:0000313" key="3">
    <source>
        <dbReference type="EMBL" id="RDU22981.1"/>
    </source>
</evidence>
<dbReference type="AlphaFoldDB" id="A0A371ATT6"/>
<dbReference type="RefSeq" id="WP_115482323.1">
    <property type="nucleotide sequence ID" value="NZ_QRCT01000034.1"/>
</dbReference>
<dbReference type="OrthoDB" id="5614404at2"/>
<name>A0A371ATT6_9FIRM</name>
<keyword evidence="1" id="KW-0145">Chemotaxis</keyword>
<keyword evidence="2" id="KW-0472">Membrane</keyword>
<keyword evidence="2" id="KW-0812">Transmembrane</keyword>
<dbReference type="GO" id="GO:0006935">
    <property type="term" value="P:chemotaxis"/>
    <property type="evidence" value="ECO:0007669"/>
    <property type="project" value="UniProtKB-KW"/>
</dbReference>
<evidence type="ECO:0000256" key="1">
    <source>
        <dbReference type="ARBA" id="ARBA00022500"/>
    </source>
</evidence>
<dbReference type="EMBL" id="QRCT01000034">
    <property type="protein sequence ID" value="RDU22981.1"/>
    <property type="molecule type" value="Genomic_DNA"/>
</dbReference>
<gene>
    <name evidence="3" type="ORF">DWV06_11455</name>
</gene>
<organism evidence="3 4">
    <name type="scientific">Anaerosacchariphilus polymeriproducens</name>
    <dbReference type="NCBI Taxonomy" id="1812858"/>
    <lineage>
        <taxon>Bacteria</taxon>
        <taxon>Bacillati</taxon>
        <taxon>Bacillota</taxon>
        <taxon>Clostridia</taxon>
        <taxon>Lachnospirales</taxon>
        <taxon>Lachnospiraceae</taxon>
        <taxon>Anaerosacchariphilus</taxon>
    </lineage>
</organism>
<dbReference type="SUPFAM" id="SSF160246">
    <property type="entry name" value="EspE N-terminal domain-like"/>
    <property type="match status" value="2"/>
</dbReference>
<sequence length="296" mass="34094">MYTQFFGNFILNKGVITPEQLIDAISYQKATHLKLGTLAIHYGYMTASEVESIHIMQTHVDKRFGELAIEQGYLTPEQVNELLTSQKPNYLLFGQILIDRKYITNAQFEELLAEYQAQFKIQDIDFIHATQDKYSDLITSFYNFPGTEEQKEKFVNYLNLFFSNLLRFIGEDFTPLHAAAFPEYPINFCVSQDITGSFSATTALDMNHATAIAFASRYADESFEEFDEYVSASIEDFLNLHNGLFTVNMSNDFDIELSLNPPEIKQERILTYPSMYFIPIIFPFGTMNLIFTIELT</sequence>
<dbReference type="SUPFAM" id="SSF103039">
    <property type="entry name" value="CheC-like"/>
    <property type="match status" value="1"/>
</dbReference>
<dbReference type="InterPro" id="IPR028976">
    <property type="entry name" value="CheC-like_sf"/>
</dbReference>
<dbReference type="InterPro" id="IPR037257">
    <property type="entry name" value="T2SS_E_N_sf"/>
</dbReference>
<comment type="caution">
    <text evidence="3">The sequence shown here is derived from an EMBL/GenBank/DDBJ whole genome shotgun (WGS) entry which is preliminary data.</text>
</comment>
<keyword evidence="4" id="KW-1185">Reference proteome</keyword>
<proteinExistence type="predicted"/>
<evidence type="ECO:0000256" key="2">
    <source>
        <dbReference type="SAM" id="Phobius"/>
    </source>
</evidence>
<evidence type="ECO:0000313" key="4">
    <source>
        <dbReference type="Proteomes" id="UP000255036"/>
    </source>
</evidence>
<reference evidence="3 4" key="1">
    <citation type="submission" date="2018-07" db="EMBL/GenBank/DDBJ databases">
        <title>Anaerosacharophilus polymeroproducens gen. nov. sp. nov., an anaerobic bacterium isolated from salt field.</title>
        <authorList>
            <person name="Kim W."/>
            <person name="Yang S.-H."/>
            <person name="Oh J."/>
            <person name="Lee J.-H."/>
            <person name="Kwon K.K."/>
        </authorList>
    </citation>
    <scope>NUCLEOTIDE SEQUENCE [LARGE SCALE GENOMIC DNA]</scope>
    <source>
        <strain evidence="3 4">MCWD5</strain>
    </source>
</reference>
<protein>
    <submittedName>
        <fullName evidence="3">Chemotaxis protein CheX</fullName>
    </submittedName>
</protein>
<keyword evidence="2" id="KW-1133">Transmembrane helix</keyword>
<dbReference type="Proteomes" id="UP000255036">
    <property type="component" value="Unassembled WGS sequence"/>
</dbReference>
<dbReference type="Gene3D" id="3.40.1550.10">
    <property type="entry name" value="CheC-like"/>
    <property type="match status" value="1"/>
</dbReference>
<feature type="transmembrane region" description="Helical" evidence="2">
    <location>
        <begin position="275"/>
        <end position="293"/>
    </location>
</feature>